<name>A0ABU7PLM8_9ACTN</name>
<keyword evidence="3" id="KW-1185">Reference proteome</keyword>
<evidence type="ECO:0000256" key="1">
    <source>
        <dbReference type="SAM" id="SignalP"/>
    </source>
</evidence>
<dbReference type="RefSeq" id="WP_330799679.1">
    <property type="nucleotide sequence ID" value="NZ_JAZEWV010000037.1"/>
</dbReference>
<keyword evidence="1" id="KW-0732">Signal</keyword>
<gene>
    <name evidence="2" type="ORF">V2S66_28915</name>
</gene>
<evidence type="ECO:0000313" key="3">
    <source>
        <dbReference type="Proteomes" id="UP001344658"/>
    </source>
</evidence>
<reference evidence="2 3" key="1">
    <citation type="submission" date="2023-12" db="EMBL/GenBank/DDBJ databases">
        <title>Streptomyces sp. V4-01.</title>
        <authorList>
            <person name="Somphong A."/>
            <person name="Phongsopitanun W."/>
        </authorList>
    </citation>
    <scope>NUCLEOTIDE SEQUENCE [LARGE SCALE GENOMIC DNA]</scope>
    <source>
        <strain evidence="2 3">V4-01</strain>
    </source>
</reference>
<dbReference type="Proteomes" id="UP001344658">
    <property type="component" value="Unassembled WGS sequence"/>
</dbReference>
<accession>A0ABU7PLM8</accession>
<feature type="chain" id="PRO_5046197994" evidence="1">
    <location>
        <begin position="23"/>
        <end position="105"/>
    </location>
</feature>
<comment type="caution">
    <text evidence="2">The sequence shown here is derived from an EMBL/GenBank/DDBJ whole genome shotgun (WGS) entry which is preliminary data.</text>
</comment>
<sequence length="105" mass="11295">MNSLTRSLSALALVVTAQTLTACSASGPATGALNTTHDRGQTHCRTHQHLMPGHDYTAGKNGKTLAVLEMMKYYTAEADFPFCDGKPATTQDAAWSHLYNDLARP</sequence>
<feature type="signal peptide" evidence="1">
    <location>
        <begin position="1"/>
        <end position="22"/>
    </location>
</feature>
<dbReference type="PROSITE" id="PS51257">
    <property type="entry name" value="PROKAR_LIPOPROTEIN"/>
    <property type="match status" value="1"/>
</dbReference>
<protein>
    <submittedName>
        <fullName evidence="2">Uncharacterized protein</fullName>
    </submittedName>
</protein>
<dbReference type="EMBL" id="JAZEWV010000037">
    <property type="protein sequence ID" value="MEE4545977.1"/>
    <property type="molecule type" value="Genomic_DNA"/>
</dbReference>
<evidence type="ECO:0000313" key="2">
    <source>
        <dbReference type="EMBL" id="MEE4545977.1"/>
    </source>
</evidence>
<proteinExistence type="predicted"/>
<organism evidence="2 3">
    <name type="scientific">Actinacidiphila polyblastidii</name>
    <dbReference type="NCBI Taxonomy" id="3110430"/>
    <lineage>
        <taxon>Bacteria</taxon>
        <taxon>Bacillati</taxon>
        <taxon>Actinomycetota</taxon>
        <taxon>Actinomycetes</taxon>
        <taxon>Kitasatosporales</taxon>
        <taxon>Streptomycetaceae</taxon>
        <taxon>Actinacidiphila</taxon>
    </lineage>
</organism>